<dbReference type="SUPFAM" id="SSF103515">
    <property type="entry name" value="Autotransporter"/>
    <property type="match status" value="1"/>
</dbReference>
<gene>
    <name evidence="2" type="ORF">GTQ45_10360</name>
</gene>
<evidence type="ECO:0000313" key="3">
    <source>
        <dbReference type="Proteomes" id="UP000470384"/>
    </source>
</evidence>
<dbReference type="InterPro" id="IPR005546">
    <property type="entry name" value="Autotransporte_beta"/>
</dbReference>
<dbReference type="Gene3D" id="2.40.128.130">
    <property type="entry name" value="Autotransporter beta-domain"/>
    <property type="match status" value="1"/>
</dbReference>
<protein>
    <submittedName>
        <fullName evidence="2">Autotransporter domain-containing protein</fullName>
    </submittedName>
</protein>
<sequence>MAAPARAQSALGSCADLDGFYFERDSLSVITSQALTIGTLNDDDAISLEIAANSGAAGLVSSVVTIGGATVFSETFTFTLPGGGGFPLGPPQLRSAAYDPPSDATNVALTIDTAPFTSPEGSIEVTIRCTPGPSASAAAATTTAASTTFATERVRRLLEERPDRARFVRKQLKALWGGGSNGADTDDMALADRLTETRNRRRPVRVAEAPANRMLVGMAARDATLSAYAYDDSSDEAGCDEGRMTLRCLDVWTEAHYTRFNDDEDRDGDFTVVYVGADMHLTPWVVAGLLGQMDWMSDDMPVASTRIRSTGWMVGPYASMRLTPDLYFDIRAAWGRSDTDVTALGAAGSYATARWLATAQLTGNFHTGDIRVTPEVSVEYIEEKLDGITGRPGLATPEQTVRLGRVRAGPEMATLVTLGDGMVLEPRVAFRGIWDFEPADTITIGNASYGDGRLRGVVEGGAILHGLDGLNLSVSGKYEGIGLNGFHAYGGSLWVNVPL</sequence>
<keyword evidence="3" id="KW-1185">Reference proteome</keyword>
<accession>A0A845QCI4</accession>
<evidence type="ECO:0000259" key="1">
    <source>
        <dbReference type="PROSITE" id="PS51208"/>
    </source>
</evidence>
<dbReference type="OrthoDB" id="5720638at2"/>
<reference evidence="2 3" key="1">
    <citation type="journal article" date="2016" name="Int. J. Syst. Evol. Microbiol.">
        <title>Pyruvatibacter mobilis gen. nov., sp. nov., a marine bacterium from the culture broth of Picochlorum sp. 122.</title>
        <authorList>
            <person name="Wang G."/>
            <person name="Tang M."/>
            <person name="Wu H."/>
            <person name="Dai S."/>
            <person name="Li T."/>
            <person name="Chen C."/>
            <person name="He H."/>
            <person name="Fan J."/>
            <person name="Xiang W."/>
            <person name="Li X."/>
        </authorList>
    </citation>
    <scope>NUCLEOTIDE SEQUENCE [LARGE SCALE GENOMIC DNA]</scope>
    <source>
        <strain evidence="2 3">GYP-11</strain>
    </source>
</reference>
<dbReference type="GeneID" id="300654845"/>
<dbReference type="InterPro" id="IPR036709">
    <property type="entry name" value="Autotransporte_beta_dom_sf"/>
</dbReference>
<evidence type="ECO:0000313" key="2">
    <source>
        <dbReference type="EMBL" id="NBG96134.1"/>
    </source>
</evidence>
<feature type="domain" description="Autotransporter" evidence="1">
    <location>
        <begin position="244"/>
        <end position="499"/>
    </location>
</feature>
<name>A0A845QCI4_9HYPH</name>
<dbReference type="PROSITE" id="PS51208">
    <property type="entry name" value="AUTOTRANSPORTER"/>
    <property type="match status" value="1"/>
</dbReference>
<comment type="caution">
    <text evidence="2">The sequence shown here is derived from an EMBL/GenBank/DDBJ whole genome shotgun (WGS) entry which is preliminary data.</text>
</comment>
<organism evidence="2 3">
    <name type="scientific">Pyruvatibacter mobilis</name>
    <dbReference type="NCBI Taxonomy" id="1712261"/>
    <lineage>
        <taxon>Bacteria</taxon>
        <taxon>Pseudomonadati</taxon>
        <taxon>Pseudomonadota</taxon>
        <taxon>Alphaproteobacteria</taxon>
        <taxon>Hyphomicrobiales</taxon>
        <taxon>Parvibaculaceae</taxon>
        <taxon>Pyruvatibacter</taxon>
    </lineage>
</organism>
<dbReference type="Proteomes" id="UP000470384">
    <property type="component" value="Unassembled WGS sequence"/>
</dbReference>
<dbReference type="Pfam" id="PF03797">
    <property type="entry name" value="Autotransporter"/>
    <property type="match status" value="1"/>
</dbReference>
<dbReference type="AlphaFoldDB" id="A0A845QCI4"/>
<dbReference type="SMART" id="SM00869">
    <property type="entry name" value="Autotransporter"/>
    <property type="match status" value="1"/>
</dbReference>
<dbReference type="RefSeq" id="WP_160588094.1">
    <property type="nucleotide sequence ID" value="NZ_BMHN01000001.1"/>
</dbReference>
<dbReference type="EMBL" id="WXYQ01000006">
    <property type="protein sequence ID" value="NBG96134.1"/>
    <property type="molecule type" value="Genomic_DNA"/>
</dbReference>
<proteinExistence type="predicted"/>